<dbReference type="EMBL" id="AP024718">
    <property type="protein sequence ID" value="BCX89741.1"/>
    <property type="molecule type" value="Genomic_DNA"/>
</dbReference>
<name>A0AAU9CCV1_9GAMM</name>
<dbReference type="FunFam" id="3.40.50.720:FF:000084">
    <property type="entry name" value="Short-chain dehydrogenase reductase"/>
    <property type="match status" value="1"/>
</dbReference>
<dbReference type="Pfam" id="PF13561">
    <property type="entry name" value="adh_short_C2"/>
    <property type="match status" value="1"/>
</dbReference>
<evidence type="ECO:0000313" key="3">
    <source>
        <dbReference type="EMBL" id="BCX89741.1"/>
    </source>
</evidence>
<reference evidence="4" key="1">
    <citation type="journal article" date="2024" name="Int. J. Syst. Evol. Microbiol.">
        <title>Methylomarinovum tepidoasis sp. nov., a moderately thermophilic methanotroph of the family Methylothermaceae isolated from a deep-sea hydrothermal field.</title>
        <authorList>
            <person name="Hirayama H."/>
            <person name="Takaki Y."/>
            <person name="Abe M."/>
            <person name="Miyazaki M."/>
            <person name="Uematsu K."/>
            <person name="Matsui Y."/>
            <person name="Takai K."/>
        </authorList>
    </citation>
    <scope>NUCLEOTIDE SEQUENCE [LARGE SCALE GENOMIC DNA]</scope>
    <source>
        <strain evidence="4">IN45</strain>
    </source>
</reference>
<evidence type="ECO:0000256" key="1">
    <source>
        <dbReference type="ARBA" id="ARBA00006484"/>
    </source>
</evidence>
<dbReference type="InterPro" id="IPR036291">
    <property type="entry name" value="NAD(P)-bd_dom_sf"/>
</dbReference>
<dbReference type="PANTHER" id="PTHR43639:SF1">
    <property type="entry name" value="SHORT-CHAIN DEHYDROGENASE_REDUCTASE FAMILY PROTEIN"/>
    <property type="match status" value="1"/>
</dbReference>
<dbReference type="EC" id="1.5.1.33" evidence="3"/>
<dbReference type="PRINTS" id="PR00081">
    <property type="entry name" value="GDHRDH"/>
</dbReference>
<proteinExistence type="inferred from homology"/>
<evidence type="ECO:0000313" key="4">
    <source>
        <dbReference type="Proteomes" id="UP001321450"/>
    </source>
</evidence>
<dbReference type="Proteomes" id="UP001321450">
    <property type="component" value="Chromosome"/>
</dbReference>
<dbReference type="AlphaFoldDB" id="A0AAU9CCV1"/>
<accession>A0AAU9CCV1</accession>
<keyword evidence="4" id="KW-1185">Reference proteome</keyword>
<comment type="similarity">
    <text evidence="1">Belongs to the short-chain dehydrogenases/reductases (SDR) family.</text>
</comment>
<dbReference type="SUPFAM" id="SSF51735">
    <property type="entry name" value="NAD(P)-binding Rossmann-fold domains"/>
    <property type="match status" value="1"/>
</dbReference>
<organism evidence="3 4">
    <name type="scientific">Methylomarinovum tepidoasis</name>
    <dbReference type="NCBI Taxonomy" id="2840183"/>
    <lineage>
        <taxon>Bacteria</taxon>
        <taxon>Pseudomonadati</taxon>
        <taxon>Pseudomonadota</taxon>
        <taxon>Gammaproteobacteria</taxon>
        <taxon>Methylococcales</taxon>
        <taxon>Methylothermaceae</taxon>
        <taxon>Methylomarinovum</taxon>
    </lineage>
</organism>
<dbReference type="NCBIfam" id="NF006598">
    <property type="entry name" value="PRK09135.1"/>
    <property type="match status" value="1"/>
</dbReference>
<dbReference type="PROSITE" id="PS00061">
    <property type="entry name" value="ADH_SHORT"/>
    <property type="match status" value="1"/>
</dbReference>
<dbReference type="InterPro" id="IPR020904">
    <property type="entry name" value="Sc_DH/Rdtase_CS"/>
</dbReference>
<dbReference type="Gene3D" id="3.40.50.720">
    <property type="entry name" value="NAD(P)-binding Rossmann-like Domain"/>
    <property type="match status" value="1"/>
</dbReference>
<dbReference type="RefSeq" id="WP_286292246.1">
    <property type="nucleotide sequence ID" value="NZ_AP024718.1"/>
</dbReference>
<dbReference type="PANTHER" id="PTHR43639">
    <property type="entry name" value="OXIDOREDUCTASE, SHORT-CHAIN DEHYDROGENASE/REDUCTASE FAMILY (AFU_ORTHOLOGUE AFUA_5G02870)"/>
    <property type="match status" value="1"/>
</dbReference>
<sequence>MAKVALVTGGARRIGAAIADCLHREGFDVVVHFRRSEADALALRARLEARRPDSVRLIHADLASVNAIDALMAETLGFRDRLDVLVNNASAFYPTPLGSVTEAQWEELAASNLKAPFFLAQAAFAELRRRRGCIVNLADIYGLRPRKGYPVYSIAKAGLVALTRALALEMGPHVRVNAVAPGAILWPEGPLGEAEKQAVLAAIPLARMGQSADIAKAVRYLVCEADYVTGQVLAVDGGRSL</sequence>
<gene>
    <name evidence="3" type="ORF">MIN45_P2114</name>
</gene>
<protein>
    <submittedName>
        <fullName evidence="3">Pteridine reductase</fullName>
        <ecNumber evidence="3">1.5.1.33</ecNumber>
    </submittedName>
</protein>
<dbReference type="InterPro" id="IPR002347">
    <property type="entry name" value="SDR_fam"/>
</dbReference>
<keyword evidence="2 3" id="KW-0560">Oxidoreductase</keyword>
<evidence type="ECO:0000256" key="2">
    <source>
        <dbReference type="ARBA" id="ARBA00023002"/>
    </source>
</evidence>
<dbReference type="PRINTS" id="PR00080">
    <property type="entry name" value="SDRFAMILY"/>
</dbReference>
<dbReference type="KEGG" id="meiy:MIN45_P2114"/>
<dbReference type="GO" id="GO:0047040">
    <property type="term" value="F:pteridine reductase activity"/>
    <property type="evidence" value="ECO:0007669"/>
    <property type="project" value="UniProtKB-EC"/>
</dbReference>